<keyword evidence="1" id="KW-0805">Transcription regulation</keyword>
<evidence type="ECO:0000256" key="2">
    <source>
        <dbReference type="ARBA" id="ARBA00023125"/>
    </source>
</evidence>
<evidence type="ECO:0000259" key="4">
    <source>
        <dbReference type="PROSITE" id="PS51118"/>
    </source>
</evidence>
<name>A0ABW1PBT1_9PSEU</name>
<organism evidence="5 6">
    <name type="scientific">Saccharothrix lopnurensis</name>
    <dbReference type="NCBI Taxonomy" id="1670621"/>
    <lineage>
        <taxon>Bacteria</taxon>
        <taxon>Bacillati</taxon>
        <taxon>Actinomycetota</taxon>
        <taxon>Actinomycetes</taxon>
        <taxon>Pseudonocardiales</taxon>
        <taxon>Pseudonocardiaceae</taxon>
        <taxon>Saccharothrix</taxon>
    </lineage>
</organism>
<dbReference type="RefSeq" id="WP_380638553.1">
    <property type="nucleotide sequence ID" value="NZ_JBHSQO010000026.1"/>
</dbReference>
<dbReference type="InterPro" id="IPR002577">
    <property type="entry name" value="HTH_HxlR"/>
</dbReference>
<dbReference type="PANTHER" id="PTHR33204">
    <property type="entry name" value="TRANSCRIPTIONAL REGULATOR, MARR FAMILY"/>
    <property type="match status" value="1"/>
</dbReference>
<dbReference type="InterPro" id="IPR003033">
    <property type="entry name" value="SCP2_sterol-bd_dom"/>
</dbReference>
<protein>
    <submittedName>
        <fullName evidence="5">Winged helix-turn-helix transcriptional regulator</fullName>
    </submittedName>
</protein>
<dbReference type="SUPFAM" id="SSF55718">
    <property type="entry name" value="SCP-like"/>
    <property type="match status" value="1"/>
</dbReference>
<proteinExistence type="predicted"/>
<dbReference type="InterPro" id="IPR036390">
    <property type="entry name" value="WH_DNA-bd_sf"/>
</dbReference>
<comment type="caution">
    <text evidence="5">The sequence shown here is derived from an EMBL/GenBank/DDBJ whole genome shotgun (WGS) entry which is preliminary data.</text>
</comment>
<dbReference type="Gene3D" id="1.10.10.10">
    <property type="entry name" value="Winged helix-like DNA-binding domain superfamily/Winged helix DNA-binding domain"/>
    <property type="match status" value="1"/>
</dbReference>
<dbReference type="EMBL" id="JBHSQO010000026">
    <property type="protein sequence ID" value="MFC6092262.1"/>
    <property type="molecule type" value="Genomic_DNA"/>
</dbReference>
<dbReference type="PANTHER" id="PTHR33204:SF18">
    <property type="entry name" value="TRANSCRIPTIONAL REGULATORY PROTEIN"/>
    <property type="match status" value="1"/>
</dbReference>
<sequence length="239" mass="25866">MATKRSYQQYCGLASALDVVGERWTLLIIRELLLGPARYSDVLANLPGIGTNLLAERLKFLVQRGVARQVDLRGTGAQLAYELTPAGEELRPLILGLTRWGMEFVDDLRSEDTLRPQWGFLAAEAMLDPAKVSDRHERYEFRVDDQVFHIEISGGRARGLRGAAVDPVVVAKTDAATFVRIGSGHLTPLLAMLTGHLVLEGDVDAVLRCCELLGLESASSRTVASRAVSARPASSAAAG</sequence>
<dbReference type="Pfam" id="PF02036">
    <property type="entry name" value="SCP2"/>
    <property type="match status" value="1"/>
</dbReference>
<evidence type="ECO:0000256" key="1">
    <source>
        <dbReference type="ARBA" id="ARBA00023015"/>
    </source>
</evidence>
<evidence type="ECO:0000256" key="3">
    <source>
        <dbReference type="ARBA" id="ARBA00023163"/>
    </source>
</evidence>
<evidence type="ECO:0000313" key="6">
    <source>
        <dbReference type="Proteomes" id="UP001596220"/>
    </source>
</evidence>
<keyword evidence="2" id="KW-0238">DNA-binding</keyword>
<dbReference type="PROSITE" id="PS51118">
    <property type="entry name" value="HTH_HXLR"/>
    <property type="match status" value="1"/>
</dbReference>
<feature type="domain" description="HTH hxlR-type" evidence="4">
    <location>
        <begin position="11"/>
        <end position="109"/>
    </location>
</feature>
<gene>
    <name evidence="5" type="ORF">ACFP3R_23575</name>
</gene>
<accession>A0ABW1PBT1</accession>
<dbReference type="Gene3D" id="3.30.1050.10">
    <property type="entry name" value="SCP2 sterol-binding domain"/>
    <property type="match status" value="1"/>
</dbReference>
<dbReference type="Proteomes" id="UP001596220">
    <property type="component" value="Unassembled WGS sequence"/>
</dbReference>
<dbReference type="Pfam" id="PF01638">
    <property type="entry name" value="HxlR"/>
    <property type="match status" value="1"/>
</dbReference>
<dbReference type="InterPro" id="IPR036388">
    <property type="entry name" value="WH-like_DNA-bd_sf"/>
</dbReference>
<keyword evidence="3" id="KW-0804">Transcription</keyword>
<reference evidence="6" key="1">
    <citation type="journal article" date="2019" name="Int. J. Syst. Evol. Microbiol.">
        <title>The Global Catalogue of Microorganisms (GCM) 10K type strain sequencing project: providing services to taxonomists for standard genome sequencing and annotation.</title>
        <authorList>
            <consortium name="The Broad Institute Genomics Platform"/>
            <consortium name="The Broad Institute Genome Sequencing Center for Infectious Disease"/>
            <person name="Wu L."/>
            <person name="Ma J."/>
        </authorList>
    </citation>
    <scope>NUCLEOTIDE SEQUENCE [LARGE SCALE GENOMIC DNA]</scope>
    <source>
        <strain evidence="6">CGMCC 4.7246</strain>
    </source>
</reference>
<evidence type="ECO:0000313" key="5">
    <source>
        <dbReference type="EMBL" id="MFC6092262.1"/>
    </source>
</evidence>
<keyword evidence="6" id="KW-1185">Reference proteome</keyword>
<dbReference type="SUPFAM" id="SSF46785">
    <property type="entry name" value="Winged helix' DNA-binding domain"/>
    <property type="match status" value="1"/>
</dbReference>
<dbReference type="InterPro" id="IPR036527">
    <property type="entry name" value="SCP2_sterol-bd_dom_sf"/>
</dbReference>